<gene>
    <name evidence="7" type="primary">ybaK</name>
    <name evidence="7" type="ORF">R2D22_27420</name>
</gene>
<dbReference type="Pfam" id="PF04073">
    <property type="entry name" value="tRNA_edit"/>
    <property type="match status" value="1"/>
</dbReference>
<evidence type="ECO:0000259" key="6">
    <source>
        <dbReference type="Pfam" id="PF04073"/>
    </source>
</evidence>
<dbReference type="InterPro" id="IPR004369">
    <property type="entry name" value="Prolyl-tRNA_editing_YbaK/EbsC"/>
</dbReference>
<dbReference type="EMBL" id="CP137573">
    <property type="protein sequence ID" value="WOX24911.1"/>
    <property type="molecule type" value="Genomic_DNA"/>
</dbReference>
<accession>A0ABZ0LZH2</accession>
<dbReference type="PANTHER" id="PTHR30411">
    <property type="entry name" value="CYTOPLASMIC PROTEIN"/>
    <property type="match status" value="1"/>
</dbReference>
<feature type="domain" description="YbaK/aminoacyl-tRNA synthetase-associated" evidence="6">
    <location>
        <begin position="54"/>
        <end position="169"/>
    </location>
</feature>
<reference evidence="7 8" key="1">
    <citation type="submission" date="2023-10" db="EMBL/GenBank/DDBJ databases">
        <title>The genome sequence of Streptomyces sp. HUAS YS2.</title>
        <authorList>
            <person name="Mo P."/>
        </authorList>
    </citation>
    <scope>NUCLEOTIDE SEQUENCE [LARGE SCALE GENOMIC DNA]</scope>
    <source>
        <strain evidence="7 8">HUAS YS2</strain>
    </source>
</reference>
<feature type="compositionally biased region" description="Basic and acidic residues" evidence="5">
    <location>
        <begin position="7"/>
        <end position="17"/>
    </location>
</feature>
<dbReference type="NCBIfam" id="TIGR00011">
    <property type="entry name" value="YbaK_EbsC"/>
    <property type="match status" value="1"/>
</dbReference>
<evidence type="ECO:0000313" key="7">
    <source>
        <dbReference type="EMBL" id="WOX24911.1"/>
    </source>
</evidence>
<evidence type="ECO:0000256" key="5">
    <source>
        <dbReference type="SAM" id="MobiDB-lite"/>
    </source>
</evidence>
<keyword evidence="3 4" id="KW-0456">Lyase</keyword>
<feature type="region of interest" description="Disordered" evidence="5">
    <location>
        <begin position="1"/>
        <end position="33"/>
    </location>
</feature>
<dbReference type="PANTHER" id="PTHR30411:SF0">
    <property type="entry name" value="CYS-TRNA(PRO)_CYS-TRNA(CYS) DEACYLASE YBAK"/>
    <property type="match status" value="1"/>
</dbReference>
<dbReference type="CDD" id="cd00002">
    <property type="entry name" value="YbaK_deacylase"/>
    <property type="match status" value="1"/>
</dbReference>
<name>A0ABZ0LZH2_9ACTN</name>
<dbReference type="PIRSF" id="PIRSF006181">
    <property type="entry name" value="EbsC_YbaK"/>
    <property type="match status" value="1"/>
</dbReference>
<dbReference type="InterPro" id="IPR007214">
    <property type="entry name" value="YbaK/aa-tRNA-synth-assoc-dom"/>
</dbReference>
<dbReference type="InterPro" id="IPR036754">
    <property type="entry name" value="YbaK/aa-tRNA-synt-asso_dom_sf"/>
</dbReference>
<evidence type="ECO:0000256" key="1">
    <source>
        <dbReference type="ARBA" id="ARBA00009798"/>
    </source>
</evidence>
<organism evidence="7 8">
    <name type="scientific">Streptomyces solicathayae</name>
    <dbReference type="NCBI Taxonomy" id="3081768"/>
    <lineage>
        <taxon>Bacteria</taxon>
        <taxon>Bacillati</taxon>
        <taxon>Actinomycetota</taxon>
        <taxon>Actinomycetes</taxon>
        <taxon>Kitasatosporales</taxon>
        <taxon>Streptomycetaceae</taxon>
        <taxon>Streptomyces</taxon>
    </lineage>
</organism>
<dbReference type="Proteomes" id="UP001301731">
    <property type="component" value="Chromosome"/>
</dbReference>
<comment type="similarity">
    <text evidence="1 4">Belongs to the prolyl-tRNA editing family. YbaK/EbsC subfamily.</text>
</comment>
<keyword evidence="2 4" id="KW-0648">Protein biosynthesis</keyword>
<dbReference type="RefSeq" id="WP_318107356.1">
    <property type="nucleotide sequence ID" value="NZ_CP137573.1"/>
</dbReference>
<evidence type="ECO:0000256" key="3">
    <source>
        <dbReference type="ARBA" id="ARBA00023239"/>
    </source>
</evidence>
<protein>
    <recommendedName>
        <fullName evidence="4">Cys-tRNA(Pro)/Cys-tRNA(Cys) deacylase</fullName>
        <ecNumber evidence="4">4.2.-.-</ecNumber>
    </recommendedName>
</protein>
<dbReference type="EC" id="4.2.-.-" evidence="4"/>
<proteinExistence type="inferred from homology"/>
<evidence type="ECO:0000256" key="2">
    <source>
        <dbReference type="ARBA" id="ARBA00022917"/>
    </source>
</evidence>
<dbReference type="SUPFAM" id="SSF55826">
    <property type="entry name" value="YbaK/ProRS associated domain"/>
    <property type="match status" value="1"/>
</dbReference>
<evidence type="ECO:0000256" key="4">
    <source>
        <dbReference type="PIRNR" id="PIRNR006181"/>
    </source>
</evidence>
<keyword evidence="8" id="KW-1185">Reference proteome</keyword>
<dbReference type="Gene3D" id="3.90.960.10">
    <property type="entry name" value="YbaK/aminoacyl-tRNA synthetase-associated domain"/>
    <property type="match status" value="1"/>
</dbReference>
<evidence type="ECO:0000313" key="8">
    <source>
        <dbReference type="Proteomes" id="UP001301731"/>
    </source>
</evidence>
<sequence length="181" mass="18295">MAKKQKKQADGAREAHSNKGGGGRRAGTPATVALTAAGTPFTLHAYDHDPASASYGEEAAEALGVSPDRVFKTLVADVDGELTVAVVPVAGQLDLKALASAVGGKRAAMADPAAAERTTGYVRGGISPLGQRKRLRTVLDASASSHDTICISAGRRGLEVELSPADLAALTSAVLAPIGRG</sequence>